<dbReference type="EMBL" id="CACRUB010000060">
    <property type="protein sequence ID" value="VYU72389.1"/>
    <property type="molecule type" value="Genomic_DNA"/>
</dbReference>
<gene>
    <name evidence="1" type="ORF">FPLFYP42_03608</name>
</gene>
<name>A0A6N3H992_FLAPL</name>
<proteinExistence type="predicted"/>
<organism evidence="1">
    <name type="scientific">Flavonifractor plautii</name>
    <name type="common">Fusobacterium plautii</name>
    <dbReference type="NCBI Taxonomy" id="292800"/>
    <lineage>
        <taxon>Bacteria</taxon>
        <taxon>Bacillati</taxon>
        <taxon>Bacillota</taxon>
        <taxon>Clostridia</taxon>
        <taxon>Eubacteriales</taxon>
        <taxon>Oscillospiraceae</taxon>
        <taxon>Flavonifractor</taxon>
    </lineage>
</organism>
<evidence type="ECO:0000313" key="1">
    <source>
        <dbReference type="EMBL" id="VYU72389.1"/>
    </source>
</evidence>
<sequence>MDACKRAVDTGDLQRVQMMLDQTMDKVANPSPALPGEVLRYAFGQNRAMARELIRWATPEQVAAAPSRLLCGAAYAHDLPMLTELLQKGLQPGDQAAPLLRPLLAAYDEQRVAHLLRDSLRVQPEDYEAMNVCLRAQAQAAAEALLERGMKLDGYLAWAAKQDVLLDTQAQEILDCLAEQQAQVNSVPEQNGPVLGGMSL</sequence>
<accession>A0A6N3H992</accession>
<evidence type="ECO:0008006" key="2">
    <source>
        <dbReference type="Google" id="ProtNLM"/>
    </source>
</evidence>
<reference evidence="1" key="1">
    <citation type="submission" date="2019-11" db="EMBL/GenBank/DDBJ databases">
        <authorList>
            <person name="Feng L."/>
        </authorList>
    </citation>
    <scope>NUCLEOTIDE SEQUENCE</scope>
    <source>
        <strain evidence="1">FplautiiLFYP42</strain>
    </source>
</reference>
<dbReference type="AlphaFoldDB" id="A0A6N3H992"/>
<protein>
    <recommendedName>
        <fullName evidence="2">Ankyrin repeats (3 copies)</fullName>
    </recommendedName>
</protein>